<protein>
    <submittedName>
        <fullName evidence="1">Uncharacterized protein</fullName>
    </submittedName>
</protein>
<sequence length="56" mass="6566">MNLALRAFINHLSTQATSAIKRSRRGFYAMNAMLFINQRSHQRSRYESDYGVLCRL</sequence>
<proteinExistence type="predicted"/>
<dbReference type="AlphaFoldDB" id="M1W2G8"/>
<gene>
    <name evidence="1" type="ORF">CPUR_01074</name>
</gene>
<evidence type="ECO:0000313" key="2">
    <source>
        <dbReference type="Proteomes" id="UP000016801"/>
    </source>
</evidence>
<keyword evidence="2" id="KW-1185">Reference proteome</keyword>
<accession>M1W2G8</accession>
<name>M1W2G8_CLAP2</name>
<dbReference type="EMBL" id="CAGA01000005">
    <property type="protein sequence ID" value="CCE27600.1"/>
    <property type="molecule type" value="Genomic_DNA"/>
</dbReference>
<evidence type="ECO:0000313" key="1">
    <source>
        <dbReference type="EMBL" id="CCE27600.1"/>
    </source>
</evidence>
<dbReference type="Proteomes" id="UP000016801">
    <property type="component" value="Unassembled WGS sequence"/>
</dbReference>
<reference evidence="1 2" key="1">
    <citation type="journal article" date="2013" name="PLoS Genet.">
        <title>Plant-symbiotic fungi as chemical engineers: Multi-genome analysis of the Clavicipitaceae reveals dynamics of alkaloid loci.</title>
        <authorList>
            <person name="Schardl C.L."/>
            <person name="Young C.A."/>
            <person name="Hesse U."/>
            <person name="Amyotte S.G."/>
            <person name="Andreeva K."/>
            <person name="Calie P.J."/>
            <person name="Fleetwood D.J."/>
            <person name="Haws D.C."/>
            <person name="Moore N."/>
            <person name="Oeser B."/>
            <person name="Panaccione D.G."/>
            <person name="Schweri K.K."/>
            <person name="Voisey C.R."/>
            <person name="Farman M.L."/>
            <person name="Jaromczyk J.W."/>
            <person name="Roe B.A."/>
            <person name="O'Sullivan D.M."/>
            <person name="Scott B."/>
            <person name="Tudzynski P."/>
            <person name="An Z."/>
            <person name="Arnaoudova E.G."/>
            <person name="Bullock C.T."/>
            <person name="Charlton N.D."/>
            <person name="Chen L."/>
            <person name="Cox M."/>
            <person name="Dinkins R.D."/>
            <person name="Florea S."/>
            <person name="Glenn A.E."/>
            <person name="Gordon A."/>
            <person name="Gueldener U."/>
            <person name="Harris D.R."/>
            <person name="Hollin W."/>
            <person name="Jaromczyk J."/>
            <person name="Johnson R.D."/>
            <person name="Khan A.K."/>
            <person name="Leistner E."/>
            <person name="Leuchtmann A."/>
            <person name="Li C."/>
            <person name="Liu J."/>
            <person name="Liu J."/>
            <person name="Liu M."/>
            <person name="Mace W."/>
            <person name="Machado C."/>
            <person name="Nagabhyru P."/>
            <person name="Pan J."/>
            <person name="Schmid J."/>
            <person name="Sugawara K."/>
            <person name="Steiner U."/>
            <person name="Takach J.E."/>
            <person name="Tanaka E."/>
            <person name="Webb J.S."/>
            <person name="Wilson E.V."/>
            <person name="Wiseman J.L."/>
            <person name="Yoshida R."/>
            <person name="Zeng Z."/>
        </authorList>
    </citation>
    <scope>NUCLEOTIDE SEQUENCE [LARGE SCALE GENOMIC DNA]</scope>
    <source>
        <strain evidence="1 2">20.1</strain>
    </source>
</reference>
<comment type="caution">
    <text evidence="1">The sequence shown here is derived from an EMBL/GenBank/DDBJ whole genome shotgun (WGS) entry which is preliminary data.</text>
</comment>
<dbReference type="VEuPathDB" id="FungiDB:CPUR_01074"/>
<organism evidence="1 2">
    <name type="scientific">Claviceps purpurea (strain 20.1)</name>
    <name type="common">Ergot fungus</name>
    <name type="synonym">Sphacelia segetum</name>
    <dbReference type="NCBI Taxonomy" id="1111077"/>
    <lineage>
        <taxon>Eukaryota</taxon>
        <taxon>Fungi</taxon>
        <taxon>Dikarya</taxon>
        <taxon>Ascomycota</taxon>
        <taxon>Pezizomycotina</taxon>
        <taxon>Sordariomycetes</taxon>
        <taxon>Hypocreomycetidae</taxon>
        <taxon>Hypocreales</taxon>
        <taxon>Clavicipitaceae</taxon>
        <taxon>Claviceps</taxon>
    </lineage>
</organism>
<dbReference type="HOGENOM" id="CLU_3014025_0_0_1"/>